<dbReference type="EMBL" id="FJ379973">
    <property type="protein sequence ID" value="ACJ09612.1"/>
    <property type="molecule type" value="mRNA"/>
</dbReference>
<feature type="non-terminal residue" evidence="2">
    <location>
        <position position="1"/>
    </location>
</feature>
<proteinExistence type="evidence at transcript level"/>
<evidence type="ECO:0000313" key="2">
    <source>
        <dbReference type="EMBL" id="ACJ09612.1"/>
    </source>
</evidence>
<dbReference type="Pfam" id="PF00257">
    <property type="entry name" value="Dehydrin"/>
    <property type="match status" value="1"/>
</dbReference>
<name>B6VEN3_CUPSE</name>
<organism evidence="2">
    <name type="scientific">Cupressus sempervirens</name>
    <name type="common">Italian cypress</name>
    <dbReference type="NCBI Taxonomy" id="13469"/>
    <lineage>
        <taxon>Eukaryota</taxon>
        <taxon>Viridiplantae</taxon>
        <taxon>Streptophyta</taxon>
        <taxon>Embryophyta</taxon>
        <taxon>Tracheophyta</taxon>
        <taxon>Spermatophyta</taxon>
        <taxon>Pinopsida</taxon>
        <taxon>Pinidae</taxon>
        <taxon>Conifers II</taxon>
        <taxon>Cupressales</taxon>
        <taxon>Cupressaceae</taxon>
        <taxon>Cupressus</taxon>
    </lineage>
</organism>
<feature type="region of interest" description="Disordered" evidence="1">
    <location>
        <begin position="30"/>
        <end position="58"/>
    </location>
</feature>
<dbReference type="GO" id="GO:0009415">
    <property type="term" value="P:response to water"/>
    <property type="evidence" value="ECO:0007669"/>
    <property type="project" value="InterPro"/>
</dbReference>
<dbReference type="AlphaFoldDB" id="B6VEN3"/>
<protein>
    <submittedName>
        <fullName evidence="2">Putative dehydrin</fullName>
    </submittedName>
</protein>
<sequence length="124" mass="14179">DELIVAEFDQLHVSEPEHIEYEYTVSLLDQSHRSDSASSSCSSDEDEGEEKMEKKIKKGLKYKEMHEDDTNVAIEKYDEDAVAQPEEKKLFLDKIKETLPGQHKKIEERAVAHAPPTVVVECYA</sequence>
<feature type="non-terminal residue" evidence="2">
    <location>
        <position position="124"/>
    </location>
</feature>
<reference evidence="2" key="1">
    <citation type="submission" date="2008-10" db="EMBL/GenBank/DDBJ databases">
        <title>Cloning and characterization of cold regulated sequences in cypress (Cupressus sempervirens).</title>
        <authorList>
            <person name="Pedron L."/>
            <person name="Baldi P."/>
            <person name="La Porta N."/>
        </authorList>
    </citation>
    <scope>NUCLEOTIDE SEQUENCE</scope>
    <source>
        <strain evidence="2">Cyplp091</strain>
    </source>
</reference>
<dbReference type="InterPro" id="IPR000167">
    <property type="entry name" value="Dehydrin"/>
</dbReference>
<evidence type="ECO:0000256" key="1">
    <source>
        <dbReference type="SAM" id="MobiDB-lite"/>
    </source>
</evidence>
<accession>B6VEN3</accession>